<evidence type="ECO:0000256" key="1">
    <source>
        <dbReference type="ARBA" id="ARBA00006484"/>
    </source>
</evidence>
<dbReference type="GO" id="GO:0016491">
    <property type="term" value="F:oxidoreductase activity"/>
    <property type="evidence" value="ECO:0007669"/>
    <property type="project" value="UniProtKB-KW"/>
</dbReference>
<dbReference type="SUPFAM" id="SSF51735">
    <property type="entry name" value="NAD(P)-binding Rossmann-fold domains"/>
    <property type="match status" value="1"/>
</dbReference>
<dbReference type="OrthoDB" id="670853at2"/>
<name>A0A1N6JZT6_9BACT</name>
<comment type="similarity">
    <text evidence="1">Belongs to the short-chain dehydrogenases/reductases (SDR) family.</text>
</comment>
<dbReference type="PRINTS" id="PR00081">
    <property type="entry name" value="GDHRDH"/>
</dbReference>
<dbReference type="AlphaFoldDB" id="A0A1N6JZT6"/>
<dbReference type="Pfam" id="PF13561">
    <property type="entry name" value="adh_short_C2"/>
    <property type="match status" value="1"/>
</dbReference>
<organism evidence="3 4">
    <name type="scientific">Chitinophaga niabensis</name>
    <dbReference type="NCBI Taxonomy" id="536979"/>
    <lineage>
        <taxon>Bacteria</taxon>
        <taxon>Pseudomonadati</taxon>
        <taxon>Bacteroidota</taxon>
        <taxon>Chitinophagia</taxon>
        <taxon>Chitinophagales</taxon>
        <taxon>Chitinophagaceae</taxon>
        <taxon>Chitinophaga</taxon>
    </lineage>
</organism>
<keyword evidence="4" id="KW-1185">Reference proteome</keyword>
<dbReference type="STRING" id="536979.SAMN04488055_4796"/>
<dbReference type="Proteomes" id="UP000185003">
    <property type="component" value="Unassembled WGS sequence"/>
</dbReference>
<accession>A0A1N6JZT6</accession>
<gene>
    <name evidence="3" type="ORF">SAMN04488055_4796</name>
</gene>
<sequence length="265" mass="27456">MILQNKHAVIYGGGGVIGSAVALAFAKEGAKVFLTGRTLPALEAAAKKIKDAGGDAEVAVVDALNQQSIEDHLAAVYAKTGSIDIHFNAIGVVHLQGIPLVEMSTEDFYHPVHTYVTTNFLTTTAVARYMIKNRSGVILTITTPGGLLANGVAGGFGVSNAAVESLTRNLAGELGAYNIRAIALRSDAIPETVDNGSHAIEVFGHRAELMGTTLKELTPHMGEGAILKRPPTLEDLGNTAAFLASDKAKAITATIANITCGSIVG</sequence>
<dbReference type="Gene3D" id="3.40.50.720">
    <property type="entry name" value="NAD(P)-binding Rossmann-like Domain"/>
    <property type="match status" value="1"/>
</dbReference>
<dbReference type="PANTHER" id="PTHR43669:SF3">
    <property type="entry name" value="ALCOHOL DEHYDROGENASE, PUTATIVE (AFU_ORTHOLOGUE AFUA_3G03445)-RELATED"/>
    <property type="match status" value="1"/>
</dbReference>
<protein>
    <submittedName>
        <fullName evidence="3">NAD(P)-dependent dehydrogenase, short-chain alcohol dehydrogenase family</fullName>
    </submittedName>
</protein>
<reference evidence="3 4" key="1">
    <citation type="submission" date="2016-11" db="EMBL/GenBank/DDBJ databases">
        <authorList>
            <person name="Jaros S."/>
            <person name="Januszkiewicz K."/>
            <person name="Wedrychowicz H."/>
        </authorList>
    </citation>
    <scope>NUCLEOTIDE SEQUENCE [LARGE SCALE GENOMIC DNA]</scope>
    <source>
        <strain evidence="3 4">DSM 24787</strain>
    </source>
</reference>
<evidence type="ECO:0000256" key="2">
    <source>
        <dbReference type="ARBA" id="ARBA00023002"/>
    </source>
</evidence>
<dbReference type="Gene3D" id="1.10.8.400">
    <property type="entry name" value="Enoyl acyl carrier protein reductase"/>
    <property type="match status" value="1"/>
</dbReference>
<dbReference type="PANTHER" id="PTHR43669">
    <property type="entry name" value="5-KETO-D-GLUCONATE 5-REDUCTASE"/>
    <property type="match status" value="1"/>
</dbReference>
<proteinExistence type="inferred from homology"/>
<dbReference type="InterPro" id="IPR036291">
    <property type="entry name" value="NAD(P)-bd_dom_sf"/>
</dbReference>
<evidence type="ECO:0000313" key="4">
    <source>
        <dbReference type="Proteomes" id="UP000185003"/>
    </source>
</evidence>
<dbReference type="EMBL" id="FSRA01000002">
    <property type="protein sequence ID" value="SIO49875.1"/>
    <property type="molecule type" value="Genomic_DNA"/>
</dbReference>
<dbReference type="CDD" id="cd05233">
    <property type="entry name" value="SDR_c"/>
    <property type="match status" value="1"/>
</dbReference>
<dbReference type="InterPro" id="IPR002347">
    <property type="entry name" value="SDR_fam"/>
</dbReference>
<keyword evidence="2" id="KW-0560">Oxidoreductase</keyword>
<dbReference type="RefSeq" id="WP_074242090.1">
    <property type="nucleotide sequence ID" value="NZ_FSRA01000002.1"/>
</dbReference>
<evidence type="ECO:0000313" key="3">
    <source>
        <dbReference type="EMBL" id="SIO49875.1"/>
    </source>
</evidence>